<dbReference type="InterPro" id="IPR022615">
    <property type="entry name" value="NqrA_C_domain"/>
</dbReference>
<evidence type="ECO:0000256" key="6">
    <source>
        <dbReference type="ARBA" id="ARBA00023075"/>
    </source>
</evidence>
<feature type="domain" description="NqrA N-terminal barrel-sandwich hybrid" evidence="9">
    <location>
        <begin position="3"/>
        <end position="95"/>
    </location>
</feature>
<dbReference type="InterPro" id="IPR056147">
    <property type="entry name" value="NQRA_N"/>
</dbReference>
<dbReference type="InterPro" id="IPR056148">
    <property type="entry name" value="NQRA_2nd"/>
</dbReference>
<dbReference type="EMBL" id="CP017641">
    <property type="protein sequence ID" value="APZ91015.1"/>
    <property type="molecule type" value="Genomic_DNA"/>
</dbReference>
<dbReference type="GO" id="GO:0006814">
    <property type="term" value="P:sodium ion transport"/>
    <property type="evidence" value="ECO:0007669"/>
    <property type="project" value="UniProtKB-UniRule"/>
</dbReference>
<evidence type="ECO:0000259" key="10">
    <source>
        <dbReference type="Pfam" id="PF11973"/>
    </source>
</evidence>
<sequence length="447" mass="48468">MHRITKGLDIPITGEPDQAVIEGPPIRRVALVASDYVGMKPTMLVAVGDTVKLGQPVFSDKKTEGVIYTAPAAGKVLEVNRGARRAFQSLVIEVDGDEAVQFDAPGERDIEAVSREAITSLLAESGMWPVLRTRPFSKVPAVGSVPHSIFVQAMDTSPLAPDATPIIRERERDFRFGLVALTRLTDGKVYVCRRPAEHLPGEDHAQVQAEEFEGPHPAGLPGTHIHNLDPVGLNKTVWTINYQDVMAIGHLVATGQLSTTRVVSVAGPAVKTPQLIRTRVGASVSKLVEGRIADGEVRVVSGSVLSGRRAEGPFDYLGRYHLQVSAVAEGNEREFLGWVSPGADRFSVRRVFSSALNSAKRFAFTTSTGGSKRAMVPIGMYEQVMPLDIIPTFLLRSLIVGDTEQAQALGCLELDEEDLALCTFVCPGKYEYGPILRERLTQIELEG</sequence>
<evidence type="ECO:0000256" key="5">
    <source>
        <dbReference type="ARBA" id="ARBA00023065"/>
    </source>
</evidence>
<dbReference type="GO" id="GO:0016655">
    <property type="term" value="F:oxidoreductase activity, acting on NAD(P)H, quinone or similar compound as acceptor"/>
    <property type="evidence" value="ECO:0007669"/>
    <property type="project" value="UniProtKB-UniRule"/>
</dbReference>
<keyword evidence="5 8" id="KW-0406">Ion transport</keyword>
<name>A0A1P8WAE9_9PLAN</name>
<comment type="function">
    <text evidence="8">NQR complex catalyzes the reduction of ubiquinone-1 to ubiquinol by two successive reactions, coupled with the transport of Na(+) ions from the cytoplasm to the periplasm. NqrA to NqrE are probably involved in the second step, the conversion of ubisemiquinone to ubiquinol.</text>
</comment>
<comment type="catalytic activity">
    <reaction evidence="8">
        <text>a ubiquinone + n Na(+)(in) + NADH + H(+) = a ubiquinol + n Na(+)(out) + NAD(+)</text>
        <dbReference type="Rhea" id="RHEA:47748"/>
        <dbReference type="Rhea" id="RHEA-COMP:9565"/>
        <dbReference type="Rhea" id="RHEA-COMP:9566"/>
        <dbReference type="ChEBI" id="CHEBI:15378"/>
        <dbReference type="ChEBI" id="CHEBI:16389"/>
        <dbReference type="ChEBI" id="CHEBI:17976"/>
        <dbReference type="ChEBI" id="CHEBI:29101"/>
        <dbReference type="ChEBI" id="CHEBI:57540"/>
        <dbReference type="ChEBI" id="CHEBI:57945"/>
        <dbReference type="EC" id="7.2.1.1"/>
    </reaction>
</comment>
<dbReference type="InterPro" id="IPR008703">
    <property type="entry name" value="NqrA"/>
</dbReference>
<evidence type="ECO:0000313" key="12">
    <source>
        <dbReference type="EMBL" id="APZ91015.1"/>
    </source>
</evidence>
<proteinExistence type="inferred from homology"/>
<accession>A0A1P8WAE9</accession>
<keyword evidence="1 8" id="KW-0813">Transport</keyword>
<evidence type="ECO:0000256" key="8">
    <source>
        <dbReference type="HAMAP-Rule" id="MF_00425"/>
    </source>
</evidence>
<dbReference type="PANTHER" id="PTHR37839:SF1">
    <property type="entry name" value="NA(+)-TRANSLOCATING NADH-QUINONE REDUCTASE SUBUNIT A"/>
    <property type="match status" value="1"/>
</dbReference>
<keyword evidence="2 8" id="KW-1278">Translocase</keyword>
<evidence type="ECO:0000256" key="1">
    <source>
        <dbReference type="ARBA" id="ARBA00022448"/>
    </source>
</evidence>
<keyword evidence="3 8" id="KW-0520">NAD</keyword>
<comment type="similarity">
    <text evidence="8">Belongs to the NqrA family.</text>
</comment>
<organism evidence="12 13">
    <name type="scientific">Fuerstiella marisgermanici</name>
    <dbReference type="NCBI Taxonomy" id="1891926"/>
    <lineage>
        <taxon>Bacteria</taxon>
        <taxon>Pseudomonadati</taxon>
        <taxon>Planctomycetota</taxon>
        <taxon>Planctomycetia</taxon>
        <taxon>Planctomycetales</taxon>
        <taxon>Planctomycetaceae</taxon>
        <taxon>Fuerstiella</taxon>
    </lineage>
</organism>
<dbReference type="Proteomes" id="UP000187735">
    <property type="component" value="Chromosome"/>
</dbReference>
<dbReference type="NCBIfam" id="NF003759">
    <property type="entry name" value="PRK05352.1-2"/>
    <property type="match status" value="1"/>
</dbReference>
<gene>
    <name evidence="8 12" type="primary">nqrA</name>
    <name evidence="12" type="ORF">Fuma_00599</name>
</gene>
<dbReference type="OrthoDB" id="9774536at2"/>
<evidence type="ECO:0000256" key="4">
    <source>
        <dbReference type="ARBA" id="ARBA00023053"/>
    </source>
</evidence>
<feature type="domain" description="NqrA second alpha/beta" evidence="11">
    <location>
        <begin position="114"/>
        <end position="257"/>
    </location>
</feature>
<evidence type="ECO:0000259" key="11">
    <source>
        <dbReference type="Pfam" id="PF24836"/>
    </source>
</evidence>
<dbReference type="KEGG" id="fmr:Fuma_00599"/>
<keyword evidence="7 8" id="KW-0739">Sodium transport</keyword>
<dbReference type="PANTHER" id="PTHR37839">
    <property type="entry name" value="NA(+)-TRANSLOCATING NADH-QUINONE REDUCTASE SUBUNIT A"/>
    <property type="match status" value="1"/>
</dbReference>
<keyword evidence="4 8" id="KW-0915">Sodium</keyword>
<evidence type="ECO:0000256" key="2">
    <source>
        <dbReference type="ARBA" id="ARBA00022967"/>
    </source>
</evidence>
<comment type="subunit">
    <text evidence="8">Composed of six subunits; NqrA, NqrB, NqrC, NqrD, NqrE and NqrF.</text>
</comment>
<dbReference type="Pfam" id="PF05896">
    <property type="entry name" value="NQRA_N"/>
    <property type="match status" value="1"/>
</dbReference>
<keyword evidence="13" id="KW-1185">Reference proteome</keyword>
<dbReference type="RefSeq" id="WP_077022831.1">
    <property type="nucleotide sequence ID" value="NZ_CP017641.1"/>
</dbReference>
<reference evidence="12 13" key="1">
    <citation type="journal article" date="2016" name="Front. Microbiol.">
        <title>Fuerstia marisgermanicae gen. nov., sp. nov., an Unusual Member of the Phylum Planctomycetes from the German Wadden Sea.</title>
        <authorList>
            <person name="Kohn T."/>
            <person name="Heuer A."/>
            <person name="Jogler M."/>
            <person name="Vollmers J."/>
            <person name="Boedeker C."/>
            <person name="Bunk B."/>
            <person name="Rast P."/>
            <person name="Borchert D."/>
            <person name="Glockner I."/>
            <person name="Freese H.M."/>
            <person name="Klenk H.P."/>
            <person name="Overmann J."/>
            <person name="Kaster A.K."/>
            <person name="Rohde M."/>
            <person name="Wiegand S."/>
            <person name="Jogler C."/>
        </authorList>
    </citation>
    <scope>NUCLEOTIDE SEQUENCE [LARGE SCALE GENOMIC DNA]</scope>
    <source>
        <strain evidence="12 13">NH11</strain>
    </source>
</reference>
<dbReference type="STRING" id="1891926.Fuma_00599"/>
<evidence type="ECO:0000259" key="9">
    <source>
        <dbReference type="Pfam" id="PF05896"/>
    </source>
</evidence>
<evidence type="ECO:0000256" key="3">
    <source>
        <dbReference type="ARBA" id="ARBA00023027"/>
    </source>
</evidence>
<dbReference type="Pfam" id="PF11973">
    <property type="entry name" value="NQRA_SLBB"/>
    <property type="match status" value="1"/>
</dbReference>
<dbReference type="Pfam" id="PF24836">
    <property type="entry name" value="NQRA_2nd"/>
    <property type="match status" value="1"/>
</dbReference>
<protein>
    <recommendedName>
        <fullName evidence="8">Na(+)-translocating NADH-quinone reductase subunit A</fullName>
        <shortName evidence="8">Na(+)-NQR subunit A</shortName>
        <shortName evidence="8">Na(+)-translocating NQR subunit A</shortName>
        <ecNumber evidence="8">7.2.1.1</ecNumber>
    </recommendedName>
    <alternativeName>
        <fullName evidence="8">NQR complex subunit A</fullName>
    </alternativeName>
    <alternativeName>
        <fullName evidence="8">NQR-1 subunit A</fullName>
    </alternativeName>
</protein>
<dbReference type="AlphaFoldDB" id="A0A1P8WAE9"/>
<dbReference type="EC" id="7.2.1.1" evidence="8"/>
<keyword evidence="12" id="KW-0560">Oxidoreductase</keyword>
<dbReference type="HAMAP" id="MF_00425">
    <property type="entry name" value="NqrA"/>
    <property type="match status" value="1"/>
</dbReference>
<keyword evidence="6 8" id="KW-0830">Ubiquinone</keyword>
<evidence type="ECO:0000313" key="13">
    <source>
        <dbReference type="Proteomes" id="UP000187735"/>
    </source>
</evidence>
<dbReference type="NCBIfam" id="TIGR01936">
    <property type="entry name" value="nqrA"/>
    <property type="match status" value="1"/>
</dbReference>
<feature type="domain" description="Na(+)-translocating NADH-quinone reductase subunit A C-terminal" evidence="10">
    <location>
        <begin position="262"/>
        <end position="311"/>
    </location>
</feature>
<evidence type="ECO:0000256" key="7">
    <source>
        <dbReference type="ARBA" id="ARBA00023201"/>
    </source>
</evidence>